<evidence type="ECO:0000256" key="2">
    <source>
        <dbReference type="ARBA" id="ARBA00022553"/>
    </source>
</evidence>
<evidence type="ECO:0000256" key="6">
    <source>
        <dbReference type="ARBA" id="ARBA00022840"/>
    </source>
</evidence>
<keyword evidence="6 7" id="KW-0067">ATP-binding</keyword>
<evidence type="ECO:0000256" key="8">
    <source>
        <dbReference type="RuleBase" id="RU000304"/>
    </source>
</evidence>
<keyword evidence="2" id="KW-0597">Phosphoprotein</keyword>
<dbReference type="PROSITE" id="PS50011">
    <property type="entry name" value="PROTEIN_KINASE_DOM"/>
    <property type="match status" value="1"/>
</dbReference>
<evidence type="ECO:0000256" key="3">
    <source>
        <dbReference type="ARBA" id="ARBA00022679"/>
    </source>
</evidence>
<dbReference type="InterPro" id="IPR045270">
    <property type="entry name" value="STKc_AGC"/>
</dbReference>
<dbReference type="PROSITE" id="PS00108">
    <property type="entry name" value="PROTEIN_KINASE_ST"/>
    <property type="match status" value="1"/>
</dbReference>
<feature type="compositionally biased region" description="Low complexity" evidence="9">
    <location>
        <begin position="52"/>
        <end position="62"/>
    </location>
</feature>
<proteinExistence type="inferred from homology"/>
<evidence type="ECO:0000256" key="5">
    <source>
        <dbReference type="ARBA" id="ARBA00022777"/>
    </source>
</evidence>
<dbReference type="SMART" id="SM00133">
    <property type="entry name" value="S_TK_X"/>
    <property type="match status" value="1"/>
</dbReference>
<dbReference type="InterPro" id="IPR000961">
    <property type="entry name" value="AGC-kinase_C"/>
</dbReference>
<dbReference type="Gene3D" id="3.30.200.20">
    <property type="entry name" value="Phosphorylase Kinase, domain 1"/>
    <property type="match status" value="1"/>
</dbReference>
<dbReference type="InterPro" id="IPR008271">
    <property type="entry name" value="Ser/Thr_kinase_AS"/>
</dbReference>
<organism evidence="12">
    <name type="scientific">Albugo laibachii Nc14</name>
    <dbReference type="NCBI Taxonomy" id="890382"/>
    <lineage>
        <taxon>Eukaryota</taxon>
        <taxon>Sar</taxon>
        <taxon>Stramenopiles</taxon>
        <taxon>Oomycota</taxon>
        <taxon>Peronosporomycetes</taxon>
        <taxon>Albuginales</taxon>
        <taxon>Albuginaceae</taxon>
        <taxon>Albugo</taxon>
    </lineage>
</organism>
<dbReference type="GO" id="GO:0004674">
    <property type="term" value="F:protein serine/threonine kinase activity"/>
    <property type="evidence" value="ECO:0007669"/>
    <property type="project" value="UniProtKB-KW"/>
</dbReference>
<evidence type="ECO:0000256" key="9">
    <source>
        <dbReference type="SAM" id="MobiDB-lite"/>
    </source>
</evidence>
<keyword evidence="4 7" id="KW-0547">Nucleotide-binding</keyword>
<keyword evidence="3" id="KW-0808">Transferase</keyword>
<reference evidence="12" key="1">
    <citation type="journal article" date="2011" name="PLoS Biol.">
        <title>Gene gain and loss during evolution of obligate parasitism in the white rust pathogen of Arabidopsis thaliana.</title>
        <authorList>
            <person name="Kemen E."/>
            <person name="Gardiner A."/>
            <person name="Schultz-Larsen T."/>
            <person name="Kemen A.C."/>
            <person name="Balmuth A.L."/>
            <person name="Robert-Seilaniantz A."/>
            <person name="Bailey K."/>
            <person name="Holub E."/>
            <person name="Studholme D.J."/>
            <person name="Maclean D."/>
            <person name="Jones J.D."/>
        </authorList>
    </citation>
    <scope>NUCLEOTIDE SEQUENCE</scope>
</reference>
<evidence type="ECO:0000256" key="1">
    <source>
        <dbReference type="ARBA" id="ARBA00022527"/>
    </source>
</evidence>
<sequence>MTIQDANRECTNSVSFHDTIDVEGSQITSRARALTNAEQEDFEASKLTLDHPPSSTTTPRLTSNEDSLREPVVALTSSTPQQNASKSVGPMDFEMLCIIGLGAFGKVVQVRHKQTQEILAMKIVSNTVIVKKNSVAYLQAERDIMTKINHPFLVSLRYAFQTASSVYLVMPFVAGGELFHHLSKQGLLLEDTAIFYAAEIVLALDHLHSQGIIHRDLKPENVLMDDDGHIRLTDFGLAKEMAHEEDSTKTMCGTNEYMAPEMIRGRSYNKAVDFWALGALIYEMVTGYPPFVHKNKKKLHQKILNEKLFLPKWLRSETHSIIKQLLERNVDKRLGSGKSNMFQVKGVQAIKDHAFFRSVDWHKLARKQLTPPIKPNLESSCDTVNFSEEFTTLAVGRMSRLDTCSDDKKLFDRFSFCAEEYRTFAQVVAEPS</sequence>
<dbReference type="FunFam" id="1.10.510.10:FF:000008">
    <property type="entry name" value="Non-specific serine/threonine protein kinase"/>
    <property type="match status" value="1"/>
</dbReference>
<evidence type="ECO:0000313" key="12">
    <source>
        <dbReference type="EMBL" id="CCA23995.1"/>
    </source>
</evidence>
<accession>F0WRN1</accession>
<dbReference type="CDD" id="cd05123">
    <property type="entry name" value="STKc_AGC"/>
    <property type="match status" value="1"/>
</dbReference>
<comment type="similarity">
    <text evidence="8">Belongs to the protein kinase superfamily.</text>
</comment>
<feature type="domain" description="AGC-kinase C-terminal" evidence="11">
    <location>
        <begin position="357"/>
        <end position="426"/>
    </location>
</feature>
<dbReference type="PANTHER" id="PTHR24351">
    <property type="entry name" value="RIBOSOMAL PROTEIN S6 KINASE"/>
    <property type="match status" value="1"/>
</dbReference>
<name>F0WRN1_9STRA</name>
<feature type="binding site" evidence="7">
    <location>
        <position position="132"/>
    </location>
    <ligand>
        <name>ATP</name>
        <dbReference type="ChEBI" id="CHEBI:30616"/>
    </ligand>
</feature>
<dbReference type="SUPFAM" id="SSF56112">
    <property type="entry name" value="Protein kinase-like (PK-like)"/>
    <property type="match status" value="1"/>
</dbReference>
<dbReference type="Pfam" id="PF00069">
    <property type="entry name" value="Pkinase"/>
    <property type="match status" value="1"/>
</dbReference>
<feature type="region of interest" description="Disordered" evidence="9">
    <location>
        <begin position="35"/>
        <end position="67"/>
    </location>
</feature>
<dbReference type="InterPro" id="IPR011009">
    <property type="entry name" value="Kinase-like_dom_sf"/>
</dbReference>
<dbReference type="FunFam" id="3.30.200.20:FF:000042">
    <property type="entry name" value="Aurora kinase A"/>
    <property type="match status" value="1"/>
</dbReference>
<dbReference type="InterPro" id="IPR017441">
    <property type="entry name" value="Protein_kinase_ATP_BS"/>
</dbReference>
<dbReference type="PROSITE" id="PS51285">
    <property type="entry name" value="AGC_KINASE_CTER"/>
    <property type="match status" value="1"/>
</dbReference>
<dbReference type="EMBL" id="FR824262">
    <property type="protein sequence ID" value="CCA23995.1"/>
    <property type="molecule type" value="Genomic_DNA"/>
</dbReference>
<dbReference type="GO" id="GO:0005524">
    <property type="term" value="F:ATP binding"/>
    <property type="evidence" value="ECO:0007669"/>
    <property type="project" value="UniProtKB-UniRule"/>
</dbReference>
<evidence type="ECO:0000256" key="7">
    <source>
        <dbReference type="PROSITE-ProRule" id="PRU10141"/>
    </source>
</evidence>
<dbReference type="AlphaFoldDB" id="F0WRN1"/>
<evidence type="ECO:0000259" key="11">
    <source>
        <dbReference type="PROSITE" id="PS51285"/>
    </source>
</evidence>
<reference evidence="12" key="2">
    <citation type="submission" date="2011-02" db="EMBL/GenBank/DDBJ databases">
        <authorList>
            <person name="MacLean D."/>
        </authorList>
    </citation>
    <scope>NUCLEOTIDE SEQUENCE</scope>
</reference>
<dbReference type="HOGENOM" id="CLU_000288_63_5_1"/>
<protein>
    <submittedName>
        <fullName evidence="12">Protein kinase putative</fullName>
    </submittedName>
</protein>
<dbReference type="Gene3D" id="1.10.510.10">
    <property type="entry name" value="Transferase(Phosphotransferase) domain 1"/>
    <property type="match status" value="1"/>
</dbReference>
<feature type="domain" description="Protein kinase" evidence="10">
    <location>
        <begin position="93"/>
        <end position="356"/>
    </location>
</feature>
<keyword evidence="5 12" id="KW-0418">Kinase</keyword>
<keyword evidence="1 8" id="KW-0723">Serine/threonine-protein kinase</keyword>
<dbReference type="SMART" id="SM00220">
    <property type="entry name" value="S_TKc"/>
    <property type="match status" value="1"/>
</dbReference>
<dbReference type="PROSITE" id="PS00107">
    <property type="entry name" value="PROTEIN_KINASE_ATP"/>
    <property type="match status" value="1"/>
</dbReference>
<evidence type="ECO:0000259" key="10">
    <source>
        <dbReference type="PROSITE" id="PS50011"/>
    </source>
</evidence>
<dbReference type="InterPro" id="IPR000719">
    <property type="entry name" value="Prot_kinase_dom"/>
</dbReference>
<gene>
    <name evidence="12" type="primary">AlNc14C217G9029</name>
    <name evidence="12" type="ORF">ALNC14_101390</name>
</gene>
<evidence type="ECO:0000256" key="4">
    <source>
        <dbReference type="ARBA" id="ARBA00022741"/>
    </source>
</evidence>